<evidence type="ECO:0000313" key="2">
    <source>
        <dbReference type="EMBL" id="MFG1702942.1"/>
    </source>
</evidence>
<name>A0ABW7A6H2_9ACTN</name>
<keyword evidence="1" id="KW-1133">Transmembrane helix</keyword>
<sequence length="74" mass="7866">MTTLALHLAVAMPGSADTKNLTLFILATMIMLALAGIRGMIRRTHVIMVITGTSALLVVLAILAIAYLITFRAV</sequence>
<reference evidence="2 3" key="1">
    <citation type="submission" date="2024-10" db="EMBL/GenBank/DDBJ databases">
        <authorList>
            <person name="Topkara A.R."/>
            <person name="Saygin H."/>
        </authorList>
    </citation>
    <scope>NUCLEOTIDE SEQUENCE [LARGE SCALE GENOMIC DNA]</scope>
    <source>
        <strain evidence="2 3">M3C6</strain>
    </source>
</reference>
<dbReference type="RefSeq" id="WP_393163171.1">
    <property type="nucleotide sequence ID" value="NZ_JBICRM010000003.1"/>
</dbReference>
<gene>
    <name evidence="2" type="ORF">ACFLIM_07095</name>
</gene>
<evidence type="ECO:0000313" key="3">
    <source>
        <dbReference type="Proteomes" id="UP001603978"/>
    </source>
</evidence>
<protein>
    <recommendedName>
        <fullName evidence="4">PEP-CTERM protein-sorting domain-containing protein</fullName>
    </recommendedName>
</protein>
<organism evidence="2 3">
    <name type="scientific">Nonomuraea marmarensis</name>
    <dbReference type="NCBI Taxonomy" id="3351344"/>
    <lineage>
        <taxon>Bacteria</taxon>
        <taxon>Bacillati</taxon>
        <taxon>Actinomycetota</taxon>
        <taxon>Actinomycetes</taxon>
        <taxon>Streptosporangiales</taxon>
        <taxon>Streptosporangiaceae</taxon>
        <taxon>Nonomuraea</taxon>
    </lineage>
</organism>
<feature type="transmembrane region" description="Helical" evidence="1">
    <location>
        <begin position="20"/>
        <end position="37"/>
    </location>
</feature>
<evidence type="ECO:0000256" key="1">
    <source>
        <dbReference type="SAM" id="Phobius"/>
    </source>
</evidence>
<dbReference type="EMBL" id="JBICRM010000003">
    <property type="protein sequence ID" value="MFG1702942.1"/>
    <property type="molecule type" value="Genomic_DNA"/>
</dbReference>
<evidence type="ECO:0008006" key="4">
    <source>
        <dbReference type="Google" id="ProtNLM"/>
    </source>
</evidence>
<accession>A0ABW7A6H2</accession>
<comment type="caution">
    <text evidence="2">The sequence shown here is derived from an EMBL/GenBank/DDBJ whole genome shotgun (WGS) entry which is preliminary data.</text>
</comment>
<keyword evidence="1" id="KW-0472">Membrane</keyword>
<dbReference type="Proteomes" id="UP001603978">
    <property type="component" value="Unassembled WGS sequence"/>
</dbReference>
<keyword evidence="1" id="KW-0812">Transmembrane</keyword>
<feature type="transmembrane region" description="Helical" evidence="1">
    <location>
        <begin position="46"/>
        <end position="69"/>
    </location>
</feature>
<proteinExistence type="predicted"/>
<keyword evidence="3" id="KW-1185">Reference proteome</keyword>